<dbReference type="OrthoDB" id="9802773at2"/>
<accession>A0A1I6JYX9</accession>
<evidence type="ECO:0000256" key="4">
    <source>
        <dbReference type="PROSITE-ProRule" id="PRU01100"/>
    </source>
</evidence>
<dbReference type="STRING" id="37658.SAMN05661086_02103"/>
<evidence type="ECO:0000259" key="5">
    <source>
        <dbReference type="PROSITE" id="PS51173"/>
    </source>
</evidence>
<dbReference type="Pfam" id="PF02156">
    <property type="entry name" value="Glyco_hydro_26"/>
    <property type="match status" value="1"/>
</dbReference>
<keyword evidence="2 4" id="KW-0378">Hydrolase</keyword>
<dbReference type="InterPro" id="IPR017853">
    <property type="entry name" value="GH"/>
</dbReference>
<gene>
    <name evidence="7" type="ORF">SAMN05661086_02103</name>
</gene>
<dbReference type="PANTHER" id="PTHR40079">
    <property type="entry name" value="MANNAN ENDO-1,4-BETA-MANNOSIDASE E-RELATED"/>
    <property type="match status" value="1"/>
</dbReference>
<evidence type="ECO:0000256" key="2">
    <source>
        <dbReference type="ARBA" id="ARBA00022801"/>
    </source>
</evidence>
<dbReference type="EMBL" id="FOYZ01000007">
    <property type="protein sequence ID" value="SFR84177.1"/>
    <property type="molecule type" value="Genomic_DNA"/>
</dbReference>
<dbReference type="Gene3D" id="3.20.20.80">
    <property type="entry name" value="Glycosidases"/>
    <property type="match status" value="1"/>
</dbReference>
<dbReference type="InterPro" id="IPR008965">
    <property type="entry name" value="CBM2/CBM3_carb-bd_dom_sf"/>
</dbReference>
<dbReference type="Gene3D" id="2.60.40.290">
    <property type="match status" value="1"/>
</dbReference>
<evidence type="ECO:0000313" key="8">
    <source>
        <dbReference type="Proteomes" id="UP000199659"/>
    </source>
</evidence>
<dbReference type="PROSITE" id="PS51764">
    <property type="entry name" value="GH26"/>
    <property type="match status" value="1"/>
</dbReference>
<sequence>MVKLRKGVKRGLTIALSTAMVVQGTQYAVWKNAYKVLAAETAYYTCGFDNYTGAVSVNDNMMLAGEAAFTSSTEWGTDSVGFSLSTDNLGAITLEKNATMKVDVILPADAAFQGTLKVQGVAQIGDSWVWTQCDLIPELTWDSFTDMGDGYCKATVTFPFSQATCYGADEAVSYADYTGGQNIQKVVLNFIGYACDLNSNLYIDDLEFSAEVTQEADTYFTYNFDGYDGASEVAGDMALSADAAFTSATDWGVDQISHELSTPFAGVTLKKGSDYTFDVIVPADAAFEGVIKAQGVFKLGDSWMWTQCDVIPELSWSSFTDMGNGYCKATVTFPFSQATCYGADGSCSIADYDGSMEIKSAVINLIGYACNLNGTVAIDNLALTAESQPEVPEVEDFVLTMDDVSGFTAGSTSDAYCYTGTISLDPRTIDGNNLLGVALDYRENVTESWSEPKIFYNFSSPLDMTGYNQIVMDVYYDEAAKTTGSMAIKLFASCSNGESIDQNAKIEDTGVIVNGFKKGKVTIDLVGTEGTISNFVLGIVGQSTDYYGSVLLDNITFKQTKESDGYVDATLTARTDEAAVQVTANTVTANGETVSVSPSVNLADDKAEDYVAQLYAYLQAYGDTSSVMFGHQNDTNNKAGTKGADFTSSDVKDITGSISGVVGVDALSLTGAELGSWDMTQSERVALCAQSTREAVNQGAIITLSAHMPNFKLIKDRVENHVEGSTNQNEVGYLSDGSYNLSGYSPNTLTGNVVENIMPGGEYNKYYTAYLDLIAEYAQELAKDDIAVLFRPFHENTGAWFWWGSSSCDEEAYKQLYRYTVDYLRDTKEVHNFLYVYGPSSEAQSTAEYEARYPGDDYVDMVGFDMYHQNPTMDDSYFANFANELDIVETFAVAHNKLFAVTETGVANGEGTALLKSGNQVMDWYQKVLAAVKDTKASYFLVWANFGVNSGFYTPFVVSKDGDTLHGHEMLDSFIDFYNQDSTVFAKQTGDYKQIETSIEQDDVSGYIISPYSGNNVDDIDGTTGYELKAHIDAAFTGVPAATDVQFKITADNTDDIIVNAGADVLTQLSAETGLYETTDETVNVSYQLPAEVIAQMPHALGTIELLVKGEVVSVVNAKFNMPEIVESPLSVDSFESYYGYNEQMKSVWTPQKGAGNVSNPILTSEAGTFKESDGEFGIAFNYTLVENGYAGMTRTLGTSWADANAIQFWTLPDGKNQKTVIQITSGGNVFEVYLNLYDEYKDCTSPILVTIPFSEFVGRDDKNAVFDPSSIDGFGLWVNAVPNENITFPLQSTIYYDDITAVNTDVTEITFDIQKPKFTISASYSSDWGDGCVVSVTITNVSGEDITNGWTAAFDYNRQISGIWCANLVSQDASHYVISNPDWNKVIRDGESVTFGFQAGAGTANEPILNAVVAAK</sequence>
<feature type="domain" description="GH26" evidence="6">
    <location>
        <begin position="609"/>
        <end position="987"/>
    </location>
</feature>
<feature type="active site" description="Proton donor" evidence="4">
    <location>
        <position position="795"/>
    </location>
</feature>
<dbReference type="Gene3D" id="2.60.120.260">
    <property type="entry name" value="Galactose-binding domain-like"/>
    <property type="match status" value="3"/>
</dbReference>
<proteinExistence type="inferred from homology"/>
<dbReference type="SUPFAM" id="SSF49384">
    <property type="entry name" value="Carbohydrate-binding domain"/>
    <property type="match status" value="1"/>
</dbReference>
<protein>
    <submittedName>
        <fullName evidence="7">Mannan endo-1,4-beta-mannosidase</fullName>
    </submittedName>
</protein>
<dbReference type="SUPFAM" id="SSF51445">
    <property type="entry name" value="(Trans)glycosidases"/>
    <property type="match status" value="1"/>
</dbReference>
<evidence type="ECO:0000256" key="3">
    <source>
        <dbReference type="ARBA" id="ARBA00023295"/>
    </source>
</evidence>
<dbReference type="InterPro" id="IPR012291">
    <property type="entry name" value="CBM2_carb-bd_dom_sf"/>
</dbReference>
<dbReference type="GO" id="GO:0030247">
    <property type="term" value="F:polysaccharide binding"/>
    <property type="evidence" value="ECO:0007669"/>
    <property type="project" value="UniProtKB-UniRule"/>
</dbReference>
<dbReference type="PRINTS" id="PR00739">
    <property type="entry name" value="GLHYDRLASE26"/>
</dbReference>
<dbReference type="InterPro" id="IPR000805">
    <property type="entry name" value="Glyco_hydro_26"/>
</dbReference>
<dbReference type="PROSITE" id="PS51173">
    <property type="entry name" value="CBM2"/>
    <property type="match status" value="1"/>
</dbReference>
<feature type="domain" description="CBM2" evidence="5">
    <location>
        <begin position="1301"/>
        <end position="1417"/>
    </location>
</feature>
<evidence type="ECO:0000259" key="6">
    <source>
        <dbReference type="PROSITE" id="PS51764"/>
    </source>
</evidence>
<dbReference type="PANTHER" id="PTHR40079:SF4">
    <property type="entry name" value="GH26 DOMAIN-CONTAINING PROTEIN-RELATED"/>
    <property type="match status" value="1"/>
</dbReference>
<evidence type="ECO:0000256" key="1">
    <source>
        <dbReference type="ARBA" id="ARBA00007754"/>
    </source>
</evidence>
<name>A0A1I6JYX9_9FIRM</name>
<dbReference type="Pfam" id="PF00553">
    <property type="entry name" value="CBM_2"/>
    <property type="match status" value="1"/>
</dbReference>
<dbReference type="SMART" id="SM00637">
    <property type="entry name" value="CBD_II"/>
    <property type="match status" value="1"/>
</dbReference>
<reference evidence="7 8" key="1">
    <citation type="submission" date="2016-10" db="EMBL/GenBank/DDBJ databases">
        <authorList>
            <person name="de Groot N.N."/>
        </authorList>
    </citation>
    <scope>NUCLEOTIDE SEQUENCE [LARGE SCALE GENOMIC DNA]</scope>
    <source>
        <strain evidence="7 8">743A</strain>
    </source>
</reference>
<organism evidence="7 8">
    <name type="scientific">Anaeromicropila populeti</name>
    <dbReference type="NCBI Taxonomy" id="37658"/>
    <lineage>
        <taxon>Bacteria</taxon>
        <taxon>Bacillati</taxon>
        <taxon>Bacillota</taxon>
        <taxon>Clostridia</taxon>
        <taxon>Lachnospirales</taxon>
        <taxon>Lachnospiraceae</taxon>
        <taxon>Anaeromicropila</taxon>
    </lineage>
</organism>
<evidence type="ECO:0000313" key="7">
    <source>
        <dbReference type="EMBL" id="SFR84177.1"/>
    </source>
</evidence>
<dbReference type="InterPro" id="IPR001919">
    <property type="entry name" value="CBD2"/>
</dbReference>
<dbReference type="GO" id="GO:0016985">
    <property type="term" value="F:mannan endo-1,4-beta-mannosidase activity"/>
    <property type="evidence" value="ECO:0007669"/>
    <property type="project" value="InterPro"/>
</dbReference>
<dbReference type="GO" id="GO:0006080">
    <property type="term" value="P:substituted mannan metabolic process"/>
    <property type="evidence" value="ECO:0007669"/>
    <property type="project" value="InterPro"/>
</dbReference>
<keyword evidence="3 4" id="KW-0326">Glycosidase</keyword>
<dbReference type="InterPro" id="IPR008979">
    <property type="entry name" value="Galactose-bd-like_sf"/>
</dbReference>
<dbReference type="SUPFAM" id="SSF49785">
    <property type="entry name" value="Galactose-binding domain-like"/>
    <property type="match status" value="4"/>
</dbReference>
<dbReference type="Proteomes" id="UP000199659">
    <property type="component" value="Unassembled WGS sequence"/>
</dbReference>
<dbReference type="RefSeq" id="WP_092560634.1">
    <property type="nucleotide sequence ID" value="NZ_FOYZ01000007.1"/>
</dbReference>
<comment type="similarity">
    <text evidence="1 4">Belongs to the glycosyl hydrolase 26 family.</text>
</comment>
<dbReference type="InterPro" id="IPR022790">
    <property type="entry name" value="GH26_dom"/>
</dbReference>
<keyword evidence="8" id="KW-1185">Reference proteome</keyword>
<feature type="active site" description="Nucleophile" evidence="4">
    <location>
        <position position="903"/>
    </location>
</feature>